<feature type="region of interest" description="Disordered" evidence="1">
    <location>
        <begin position="402"/>
        <end position="421"/>
    </location>
</feature>
<evidence type="ECO:0000313" key="5">
    <source>
        <dbReference type="Proteomes" id="UP000037288"/>
    </source>
</evidence>
<feature type="region of interest" description="Disordered" evidence="1">
    <location>
        <begin position="438"/>
        <end position="458"/>
    </location>
</feature>
<evidence type="ECO:0000313" key="4">
    <source>
        <dbReference type="EMBL" id="KNB53101.1"/>
    </source>
</evidence>
<name>A0A0K9XJ52_9ACTN</name>
<dbReference type="Gene3D" id="2.130.10.10">
    <property type="entry name" value="YVTN repeat-like/Quinoprotein amine dehydrogenase"/>
    <property type="match status" value="1"/>
</dbReference>
<feature type="domain" description="Pyrrolo-quinoline quinone repeat" evidence="3">
    <location>
        <begin position="159"/>
        <end position="411"/>
    </location>
</feature>
<dbReference type="Proteomes" id="UP000037288">
    <property type="component" value="Unassembled WGS sequence"/>
</dbReference>
<keyword evidence="2" id="KW-1133">Transmembrane helix</keyword>
<dbReference type="AlphaFoldDB" id="A0A0K9XJ52"/>
<dbReference type="SUPFAM" id="SSF50998">
    <property type="entry name" value="Quinoprotein alcohol dehydrogenase-like"/>
    <property type="match status" value="1"/>
</dbReference>
<sequence>MGPKRCSGGACPSGDGTAFTLGVLFAPLGVVAVSLTVSLARGRWAWGRRRVWGTVGCGLLLGLVPGRLWHDSLYGPRLDAVWAAPPDRPSDVRGVGNWGVGSTLVRARSDGLTAYNTRDGQERWTLAAPPRQSVCALGARTGAGTGLVGFAGYRQPCASVALVDLSTGRTRWRRAVTVEPGAGRIALADGTAAVAEDTAVRGLNAADGRETWRRNLGTGCRAGAVDASAARVLLVEQCEDGHAVRMRITSLDARTGAPRWSAPLPVASRPEELLVLSAEPAVIALRESDARGTAAVLSFDGEGRRRAAVPLSGRRDDLVLSAGTEDFAARPAFTAAVVRDVLVTAVEQPGDTGAHRVAAYSLRDGGALWDRSFEDDVAALTRGPDGNAAVLTRRFSDGTVRRLDPRTGTSVGEPEPIGGEDRLVGHGAAELYDDGHGRVVVNRDGTDDHPPAFGARPR</sequence>
<organism evidence="4 5">
    <name type="scientific">Streptomyces caatingaensis</name>
    <dbReference type="NCBI Taxonomy" id="1678637"/>
    <lineage>
        <taxon>Bacteria</taxon>
        <taxon>Bacillati</taxon>
        <taxon>Actinomycetota</taxon>
        <taxon>Actinomycetes</taxon>
        <taxon>Kitasatosporales</taxon>
        <taxon>Streptomycetaceae</taxon>
        <taxon>Streptomyces</taxon>
    </lineage>
</organism>
<keyword evidence="2" id="KW-0472">Membrane</keyword>
<evidence type="ECO:0000256" key="1">
    <source>
        <dbReference type="SAM" id="MobiDB-lite"/>
    </source>
</evidence>
<feature type="transmembrane region" description="Helical" evidence="2">
    <location>
        <begin position="18"/>
        <end position="39"/>
    </location>
</feature>
<accession>A0A0K9XJ52</accession>
<feature type="transmembrane region" description="Helical" evidence="2">
    <location>
        <begin position="51"/>
        <end position="69"/>
    </location>
</feature>
<dbReference type="InterPro" id="IPR002372">
    <property type="entry name" value="PQQ_rpt_dom"/>
</dbReference>
<gene>
    <name evidence="4" type="ORF">AC230_10100</name>
</gene>
<evidence type="ECO:0000259" key="3">
    <source>
        <dbReference type="Pfam" id="PF13360"/>
    </source>
</evidence>
<proteinExistence type="predicted"/>
<comment type="caution">
    <text evidence="4">The sequence shown here is derived from an EMBL/GenBank/DDBJ whole genome shotgun (WGS) entry which is preliminary data.</text>
</comment>
<dbReference type="EMBL" id="LFXA01000004">
    <property type="protein sequence ID" value="KNB53101.1"/>
    <property type="molecule type" value="Genomic_DNA"/>
</dbReference>
<dbReference type="InterPro" id="IPR011047">
    <property type="entry name" value="Quinoprotein_ADH-like_sf"/>
</dbReference>
<reference evidence="5" key="1">
    <citation type="submission" date="2015-07" db="EMBL/GenBank/DDBJ databases">
        <title>Draft genome sequence of Streptomyces sp. CMAA 1322, a bacterium isolated from Caatinga biome, from dry forest semiarid of Brazil.</title>
        <authorList>
            <person name="Santos S.N."/>
            <person name="Gacesa R."/>
            <person name="Taketani R.G."/>
            <person name="Long P.F."/>
            <person name="Melo I.S."/>
        </authorList>
    </citation>
    <scope>NUCLEOTIDE SEQUENCE [LARGE SCALE GENOMIC DNA]</scope>
    <source>
        <strain evidence="5">CMAA 1322</strain>
    </source>
</reference>
<dbReference type="STRING" id="1678637.AC230_10100"/>
<dbReference type="PATRIC" id="fig|1678637.3.peg.2183"/>
<evidence type="ECO:0000256" key="2">
    <source>
        <dbReference type="SAM" id="Phobius"/>
    </source>
</evidence>
<dbReference type="Pfam" id="PF13360">
    <property type="entry name" value="PQQ_2"/>
    <property type="match status" value="1"/>
</dbReference>
<protein>
    <recommendedName>
        <fullName evidence="3">Pyrrolo-quinoline quinone repeat domain-containing protein</fullName>
    </recommendedName>
</protein>
<keyword evidence="2" id="KW-0812">Transmembrane</keyword>
<dbReference type="InterPro" id="IPR015943">
    <property type="entry name" value="WD40/YVTN_repeat-like_dom_sf"/>
</dbReference>
<keyword evidence="5" id="KW-1185">Reference proteome</keyword>